<evidence type="ECO:0000313" key="2">
    <source>
        <dbReference type="Proteomes" id="UP000188388"/>
    </source>
</evidence>
<gene>
    <name evidence="1" type="ORF">BQ8794_240269</name>
</gene>
<dbReference type="Proteomes" id="UP000188388">
    <property type="component" value="Unassembled WGS sequence"/>
</dbReference>
<reference evidence="2" key="1">
    <citation type="submission" date="2017-01" db="EMBL/GenBank/DDBJ databases">
        <authorList>
            <person name="Brunel B."/>
        </authorList>
    </citation>
    <scope>NUCLEOTIDE SEQUENCE [LARGE SCALE GENOMIC DNA]</scope>
</reference>
<name>A0A1R3V8A3_9HYPH</name>
<organism evidence="1 2">
    <name type="scientific">Mesorhizobium prunaredense</name>
    <dbReference type="NCBI Taxonomy" id="1631249"/>
    <lineage>
        <taxon>Bacteria</taxon>
        <taxon>Pseudomonadati</taxon>
        <taxon>Pseudomonadota</taxon>
        <taxon>Alphaproteobacteria</taxon>
        <taxon>Hyphomicrobiales</taxon>
        <taxon>Phyllobacteriaceae</taxon>
        <taxon>Mesorhizobium</taxon>
    </lineage>
</organism>
<evidence type="ECO:0000313" key="1">
    <source>
        <dbReference type="EMBL" id="SIT56062.1"/>
    </source>
</evidence>
<sequence>MVRYGSNSKVLTPRFDAYTDLVVSSVPEMELGELERNGRADLWRVQGDERTDAWPGQSAISTVVLCGLAPWPFNRTVSITCEAWAIGSSVSSLVEADLCDEGAVGRPAVGLGLRPFRRCLPSRKSS</sequence>
<proteinExistence type="predicted"/>
<keyword evidence="2" id="KW-1185">Reference proteome</keyword>
<dbReference type="AlphaFoldDB" id="A0A1R3V8A3"/>
<dbReference type="STRING" id="1631249.BQ8794_240269"/>
<dbReference type="EMBL" id="FTPD01000017">
    <property type="protein sequence ID" value="SIT56062.1"/>
    <property type="molecule type" value="Genomic_DNA"/>
</dbReference>
<accession>A0A1R3V8A3</accession>
<protein>
    <submittedName>
        <fullName evidence="1">Uncharacterized protein</fullName>
    </submittedName>
</protein>